<feature type="transmembrane region" description="Helical" evidence="10">
    <location>
        <begin position="42"/>
        <end position="60"/>
    </location>
</feature>
<keyword evidence="8 10" id="KW-0472">Membrane</keyword>
<keyword evidence="3" id="KW-1003">Cell membrane</keyword>
<dbReference type="Pfam" id="PF02653">
    <property type="entry name" value="BPD_transp_2"/>
    <property type="match status" value="1"/>
</dbReference>
<feature type="transmembrane region" description="Helical" evidence="10">
    <location>
        <begin position="12"/>
        <end position="35"/>
    </location>
</feature>
<evidence type="ECO:0000256" key="3">
    <source>
        <dbReference type="ARBA" id="ARBA00022475"/>
    </source>
</evidence>
<feature type="transmembrane region" description="Helical" evidence="10">
    <location>
        <begin position="196"/>
        <end position="219"/>
    </location>
</feature>
<evidence type="ECO:0000256" key="6">
    <source>
        <dbReference type="ARBA" id="ARBA00022970"/>
    </source>
</evidence>
<feature type="transmembrane region" description="Helical" evidence="10">
    <location>
        <begin position="66"/>
        <end position="88"/>
    </location>
</feature>
<protein>
    <submittedName>
        <fullName evidence="11">High-affinity branched-chain amino acid transport system permease protein LivH</fullName>
    </submittedName>
</protein>
<dbReference type="GO" id="GO:0042941">
    <property type="term" value="P:D-alanine transmembrane transport"/>
    <property type="evidence" value="ECO:0007669"/>
    <property type="project" value="TreeGrafter"/>
</dbReference>
<comment type="subcellular location">
    <subcellularLocation>
        <location evidence="1">Cell membrane</location>
        <topology evidence="1">Multi-pass membrane protein</topology>
    </subcellularLocation>
</comment>
<sequence>MSELLQHLVNGLSLGSVYALIALGYTMVYGVLQLINFAHAEVFMLGAFGGFYSARWLPAFREEPRFLAILVLSMAFCAGVGLAIERLAYRPLRDKPRLNALITAIGVSMLIQAVGQLPWFMGPSPQFFPTLLPNGPLVELGGVSITRLQAVSFVSALALMAALHRLIFHSRLGTAMRAVSFDSRVASLMGINPDRVIAFTFVLGSALAAAAGILVGMSYPRIEPMMGVMLGLKAFVAAVLGGIGNLKGAMAGGILIGLIEALVVGYGTSSYRDAVAFGILIFVLLVKPSGLFGRVATEKV</sequence>
<evidence type="ECO:0000256" key="8">
    <source>
        <dbReference type="ARBA" id="ARBA00023136"/>
    </source>
</evidence>
<evidence type="ECO:0000256" key="1">
    <source>
        <dbReference type="ARBA" id="ARBA00004651"/>
    </source>
</evidence>
<dbReference type="GO" id="GO:0015188">
    <property type="term" value="F:L-isoleucine transmembrane transporter activity"/>
    <property type="evidence" value="ECO:0007669"/>
    <property type="project" value="TreeGrafter"/>
</dbReference>
<keyword evidence="7 10" id="KW-1133">Transmembrane helix</keyword>
<evidence type="ECO:0000256" key="4">
    <source>
        <dbReference type="ARBA" id="ARBA00022519"/>
    </source>
</evidence>
<dbReference type="KEGG" id="vin:AKJ08_3466"/>
<dbReference type="InterPro" id="IPR037294">
    <property type="entry name" value="ABC_BtuC-like"/>
</dbReference>
<keyword evidence="4" id="KW-0997">Cell inner membrane</keyword>
<dbReference type="Gene3D" id="1.10.3470.10">
    <property type="entry name" value="ABC transporter involved in vitamin B12 uptake, BtuC"/>
    <property type="match status" value="1"/>
</dbReference>
<dbReference type="AlphaFoldDB" id="A0A0K1PIZ6"/>
<accession>A0A0K1PIZ6</accession>
<keyword evidence="2" id="KW-0813">Transport</keyword>
<dbReference type="CDD" id="cd06582">
    <property type="entry name" value="TM_PBP1_LivH_like"/>
    <property type="match status" value="1"/>
</dbReference>
<dbReference type="InterPro" id="IPR052157">
    <property type="entry name" value="BCAA_transport_permease"/>
</dbReference>
<feature type="transmembrane region" description="Helical" evidence="10">
    <location>
        <begin position="250"/>
        <end position="268"/>
    </location>
</feature>
<dbReference type="GO" id="GO:1903806">
    <property type="term" value="P:L-isoleucine import across plasma membrane"/>
    <property type="evidence" value="ECO:0007669"/>
    <property type="project" value="TreeGrafter"/>
</dbReference>
<dbReference type="Proteomes" id="UP000055590">
    <property type="component" value="Chromosome"/>
</dbReference>
<gene>
    <name evidence="11" type="ORF">AKJ08_3466</name>
</gene>
<evidence type="ECO:0000256" key="5">
    <source>
        <dbReference type="ARBA" id="ARBA00022692"/>
    </source>
</evidence>
<dbReference type="GO" id="GO:0015808">
    <property type="term" value="P:L-alanine transport"/>
    <property type="evidence" value="ECO:0007669"/>
    <property type="project" value="TreeGrafter"/>
</dbReference>
<keyword evidence="6" id="KW-0029">Amino-acid transport</keyword>
<feature type="transmembrane region" description="Helical" evidence="10">
    <location>
        <begin position="140"/>
        <end position="163"/>
    </location>
</feature>
<dbReference type="STRING" id="1391653.AKJ08_3466"/>
<keyword evidence="5 10" id="KW-0812">Transmembrane</keyword>
<evidence type="ECO:0000256" key="7">
    <source>
        <dbReference type="ARBA" id="ARBA00022989"/>
    </source>
</evidence>
<organism evidence="11 12">
    <name type="scientific">Vulgatibacter incomptus</name>
    <dbReference type="NCBI Taxonomy" id="1391653"/>
    <lineage>
        <taxon>Bacteria</taxon>
        <taxon>Pseudomonadati</taxon>
        <taxon>Myxococcota</taxon>
        <taxon>Myxococcia</taxon>
        <taxon>Myxococcales</taxon>
        <taxon>Cystobacterineae</taxon>
        <taxon>Vulgatibacteraceae</taxon>
        <taxon>Vulgatibacter</taxon>
    </lineage>
</organism>
<evidence type="ECO:0000313" key="11">
    <source>
        <dbReference type="EMBL" id="AKU93079.1"/>
    </source>
</evidence>
<dbReference type="PATRIC" id="fig|1391653.3.peg.3616"/>
<dbReference type="GO" id="GO:0005886">
    <property type="term" value="C:plasma membrane"/>
    <property type="evidence" value="ECO:0007669"/>
    <property type="project" value="UniProtKB-SubCell"/>
</dbReference>
<dbReference type="PANTHER" id="PTHR11795:SF371">
    <property type="entry name" value="HIGH-AFFINITY BRANCHED-CHAIN AMINO ACID TRANSPORT SYSTEM PERMEASE PROTEIN LIVH"/>
    <property type="match status" value="1"/>
</dbReference>
<dbReference type="EMBL" id="CP012332">
    <property type="protein sequence ID" value="AKU93079.1"/>
    <property type="molecule type" value="Genomic_DNA"/>
</dbReference>
<reference evidence="11 12" key="1">
    <citation type="submission" date="2015-08" db="EMBL/GenBank/DDBJ databases">
        <authorList>
            <person name="Babu N.S."/>
            <person name="Beckwith C.J."/>
            <person name="Beseler K.G."/>
            <person name="Brison A."/>
            <person name="Carone J.V."/>
            <person name="Caskin T.P."/>
            <person name="Diamond M."/>
            <person name="Durham M.E."/>
            <person name="Foxe J.M."/>
            <person name="Go M."/>
            <person name="Henderson B.A."/>
            <person name="Jones I.B."/>
            <person name="McGettigan J.A."/>
            <person name="Micheletti S.J."/>
            <person name="Nasrallah M.E."/>
            <person name="Ortiz D."/>
            <person name="Piller C.R."/>
            <person name="Privatt S.R."/>
            <person name="Schneider S.L."/>
            <person name="Sharp S."/>
            <person name="Smith T.C."/>
            <person name="Stanton J.D."/>
            <person name="Ullery H.E."/>
            <person name="Wilson R.J."/>
            <person name="Serrano M.G."/>
            <person name="Buck G."/>
            <person name="Lee V."/>
            <person name="Wang Y."/>
            <person name="Carvalho R."/>
            <person name="Voegtly L."/>
            <person name="Shi R."/>
            <person name="Duckworth R."/>
            <person name="Johnson A."/>
            <person name="Loviza R."/>
            <person name="Walstead R."/>
            <person name="Shah Z."/>
            <person name="Kiflezghi M."/>
            <person name="Wade K."/>
            <person name="Ball S.L."/>
            <person name="Bradley K.W."/>
            <person name="Asai D.J."/>
            <person name="Bowman C.A."/>
            <person name="Russell D.A."/>
            <person name="Pope W.H."/>
            <person name="Jacobs-Sera D."/>
            <person name="Hendrix R.W."/>
            <person name="Hatfull G.F."/>
        </authorList>
    </citation>
    <scope>NUCLEOTIDE SEQUENCE [LARGE SCALE GENOMIC DNA]</scope>
    <source>
        <strain evidence="11 12">DSM 27710</strain>
    </source>
</reference>
<feature type="transmembrane region" description="Helical" evidence="10">
    <location>
        <begin position="100"/>
        <end position="120"/>
    </location>
</feature>
<evidence type="ECO:0000256" key="2">
    <source>
        <dbReference type="ARBA" id="ARBA00022448"/>
    </source>
</evidence>
<name>A0A0K1PIZ6_9BACT</name>
<feature type="transmembrane region" description="Helical" evidence="10">
    <location>
        <begin position="274"/>
        <end position="296"/>
    </location>
</feature>
<dbReference type="GO" id="GO:0005304">
    <property type="term" value="F:L-valine transmembrane transporter activity"/>
    <property type="evidence" value="ECO:0007669"/>
    <property type="project" value="TreeGrafter"/>
</dbReference>
<dbReference type="GO" id="GO:0015192">
    <property type="term" value="F:L-phenylalanine transmembrane transporter activity"/>
    <property type="evidence" value="ECO:0007669"/>
    <property type="project" value="TreeGrafter"/>
</dbReference>
<dbReference type="OrthoDB" id="9807115at2"/>
<keyword evidence="12" id="KW-1185">Reference proteome</keyword>
<evidence type="ECO:0000313" key="12">
    <source>
        <dbReference type="Proteomes" id="UP000055590"/>
    </source>
</evidence>
<comment type="similarity">
    <text evidence="9">Belongs to the binding-protein-dependent transport system permease family. LivHM subfamily.</text>
</comment>
<dbReference type="RefSeq" id="WP_050727153.1">
    <property type="nucleotide sequence ID" value="NZ_CP012332.1"/>
</dbReference>
<dbReference type="GO" id="GO:0015190">
    <property type="term" value="F:L-leucine transmembrane transporter activity"/>
    <property type="evidence" value="ECO:0007669"/>
    <property type="project" value="TreeGrafter"/>
</dbReference>
<dbReference type="PANTHER" id="PTHR11795">
    <property type="entry name" value="BRANCHED-CHAIN AMINO ACID TRANSPORT SYSTEM PERMEASE PROTEIN LIVH"/>
    <property type="match status" value="1"/>
</dbReference>
<dbReference type="InterPro" id="IPR001851">
    <property type="entry name" value="ABC_transp_permease"/>
</dbReference>
<evidence type="ECO:0000256" key="10">
    <source>
        <dbReference type="SAM" id="Phobius"/>
    </source>
</evidence>
<proteinExistence type="inferred from homology"/>
<evidence type="ECO:0000256" key="9">
    <source>
        <dbReference type="ARBA" id="ARBA00037998"/>
    </source>
</evidence>
<feature type="transmembrane region" description="Helical" evidence="10">
    <location>
        <begin position="225"/>
        <end position="243"/>
    </location>
</feature>